<proteinExistence type="predicted"/>
<gene>
    <name evidence="1" type="ORF">EHQ90_03565</name>
</gene>
<organism evidence="1 2">
    <name type="scientific">Leptospira stimsonii</name>
    <dbReference type="NCBI Taxonomy" id="2202203"/>
    <lineage>
        <taxon>Bacteria</taxon>
        <taxon>Pseudomonadati</taxon>
        <taxon>Spirochaetota</taxon>
        <taxon>Spirochaetia</taxon>
        <taxon>Leptospirales</taxon>
        <taxon>Leptospiraceae</taxon>
        <taxon>Leptospira</taxon>
    </lineage>
</organism>
<dbReference type="Proteomes" id="UP000297422">
    <property type="component" value="Unassembled WGS sequence"/>
</dbReference>
<dbReference type="RefSeq" id="WP_135684102.1">
    <property type="nucleotide sequence ID" value="NZ_RQEQ01000061.1"/>
</dbReference>
<comment type="caution">
    <text evidence="1">The sequence shown here is derived from an EMBL/GenBank/DDBJ whole genome shotgun (WGS) entry which is preliminary data.</text>
</comment>
<evidence type="ECO:0000313" key="2">
    <source>
        <dbReference type="Proteomes" id="UP000297422"/>
    </source>
</evidence>
<name>A0ABY2NAS7_9LEPT</name>
<reference evidence="2" key="1">
    <citation type="journal article" date="2019" name="PLoS Negl. Trop. Dis.">
        <title>Revisiting the worldwide diversity of Leptospira species in the environment.</title>
        <authorList>
            <person name="Vincent A.T."/>
            <person name="Schiettekatte O."/>
            <person name="Bourhy P."/>
            <person name="Veyrier F.J."/>
            <person name="Picardeau M."/>
        </authorList>
    </citation>
    <scope>NUCLEOTIDE SEQUENCE [LARGE SCALE GENOMIC DNA]</scope>
    <source>
        <strain evidence="2">201702407</strain>
    </source>
</reference>
<accession>A0ABY2NAS7</accession>
<keyword evidence="2" id="KW-1185">Reference proteome</keyword>
<protein>
    <recommendedName>
        <fullName evidence="3">Restriction endonuclease</fullName>
    </recommendedName>
</protein>
<evidence type="ECO:0000313" key="1">
    <source>
        <dbReference type="EMBL" id="TGM20264.1"/>
    </source>
</evidence>
<sequence>MDRSIEDKEDLILDSKNLERELCVRTEIYRGGIALQSEGDNQNEISTFEGIILENLKEKGFRQIIFFKSKAPATCEFQLNYKKINYPGNLYLEFIIGFPIVANKEIELYATEYSKDQKLVRGKTIRNGYRHYISWLLLPTFFLFYRPNIDADIVDSFHSQFFKETVIK</sequence>
<evidence type="ECO:0008006" key="3">
    <source>
        <dbReference type="Google" id="ProtNLM"/>
    </source>
</evidence>
<dbReference type="EMBL" id="RQGT01000025">
    <property type="protein sequence ID" value="TGM20264.1"/>
    <property type="molecule type" value="Genomic_DNA"/>
</dbReference>